<organism evidence="2 3">
    <name type="scientific">Actinacidiphila acidipaludis</name>
    <dbReference type="NCBI Taxonomy" id="2873382"/>
    <lineage>
        <taxon>Bacteria</taxon>
        <taxon>Bacillati</taxon>
        <taxon>Actinomycetota</taxon>
        <taxon>Actinomycetes</taxon>
        <taxon>Kitasatosporales</taxon>
        <taxon>Streptomycetaceae</taxon>
        <taxon>Actinacidiphila</taxon>
    </lineage>
</organism>
<accession>A0ABS7PZ14</accession>
<gene>
    <name evidence="2" type="ORF">K7862_00455</name>
</gene>
<dbReference type="RefSeq" id="WP_222959397.1">
    <property type="nucleotide sequence ID" value="NZ_JAINZZ010000001.1"/>
</dbReference>
<protein>
    <submittedName>
        <fullName evidence="2">Gas vesicle protein</fullName>
    </submittedName>
</protein>
<dbReference type="EMBL" id="JAINZZ010000001">
    <property type="protein sequence ID" value="MBY8876113.1"/>
    <property type="molecule type" value="Genomic_DNA"/>
</dbReference>
<dbReference type="Pfam" id="PF05800">
    <property type="entry name" value="GvpO"/>
    <property type="match status" value="1"/>
</dbReference>
<evidence type="ECO:0000256" key="1">
    <source>
        <dbReference type="SAM" id="MobiDB-lite"/>
    </source>
</evidence>
<evidence type="ECO:0000313" key="2">
    <source>
        <dbReference type="EMBL" id="MBY8876113.1"/>
    </source>
</evidence>
<name>A0ABS7PZ14_9ACTN</name>
<keyword evidence="3" id="KW-1185">Reference proteome</keyword>
<proteinExistence type="predicted"/>
<reference evidence="2 3" key="1">
    <citation type="submission" date="2021-08" db="EMBL/GenBank/DDBJ databases">
        <title>WGS of actinomycetes from Thailand.</title>
        <authorList>
            <person name="Thawai C."/>
        </authorList>
    </citation>
    <scope>NUCLEOTIDE SEQUENCE [LARGE SCALE GENOMIC DNA]</scope>
    <source>
        <strain evidence="2 3">PLK6-54</strain>
    </source>
</reference>
<dbReference type="PIRSF" id="PIRSF028743">
    <property type="entry name" value="GvpO_protein"/>
    <property type="match status" value="1"/>
</dbReference>
<dbReference type="Proteomes" id="UP000778578">
    <property type="component" value="Unassembled WGS sequence"/>
</dbReference>
<comment type="caution">
    <text evidence="2">The sequence shown here is derived from an EMBL/GenBank/DDBJ whole genome shotgun (WGS) entry which is preliminary data.</text>
</comment>
<feature type="region of interest" description="Disordered" evidence="1">
    <location>
        <begin position="1"/>
        <end position="27"/>
    </location>
</feature>
<evidence type="ECO:0000313" key="3">
    <source>
        <dbReference type="Proteomes" id="UP000778578"/>
    </source>
</evidence>
<sequence length="105" mass="11747">MAEQQTRSRPAARRSKARERVNDAAQAAQAAADRLSELVDHTVEGASAVTRRDDDGWRVGVDVIEVRRIPDTTSLMATYEVDLDSGGALLGYRRVRRYRRCDADE</sequence>
<dbReference type="InterPro" id="IPR008634">
    <property type="entry name" value="Gas-vesicle_GvpO"/>
</dbReference>